<gene>
    <name evidence="6" type="ORF">P0O24_04550</name>
</gene>
<comment type="caution">
    <text evidence="6">The sequence shown here is derived from an EMBL/GenBank/DDBJ whole genome shotgun (WGS) entry which is preliminary data.</text>
</comment>
<evidence type="ECO:0000256" key="4">
    <source>
        <dbReference type="ARBA" id="ARBA00023235"/>
    </source>
</evidence>
<keyword evidence="7" id="KW-1185">Reference proteome</keyword>
<protein>
    <submittedName>
        <fullName evidence="6">Precorrin-8X methylmutase</fullName>
    </submittedName>
</protein>
<dbReference type="Proteomes" id="UP001215956">
    <property type="component" value="Unassembled WGS sequence"/>
</dbReference>
<name>A0ABT5XDS2_9EURY</name>
<proteinExistence type="inferred from homology"/>
<reference evidence="6 7" key="1">
    <citation type="submission" date="2023-03" db="EMBL/GenBank/DDBJ databases">
        <title>Whole genome sequencing of Methanotrichaceae archaeon M04Ac.</title>
        <authorList>
            <person name="Khomyakova M.A."/>
            <person name="Merkel A.Y."/>
            <person name="Slobodkin A.I."/>
        </authorList>
    </citation>
    <scope>NUCLEOTIDE SEQUENCE [LARGE SCALE GENOMIC DNA]</scope>
    <source>
        <strain evidence="6 7">M04Ac</strain>
    </source>
</reference>
<dbReference type="InterPro" id="IPR036588">
    <property type="entry name" value="CobH/CbiC_sf"/>
</dbReference>
<evidence type="ECO:0000256" key="1">
    <source>
        <dbReference type="ARBA" id="ARBA00004953"/>
    </source>
</evidence>
<evidence type="ECO:0000313" key="7">
    <source>
        <dbReference type="Proteomes" id="UP001215956"/>
    </source>
</evidence>
<evidence type="ECO:0000256" key="3">
    <source>
        <dbReference type="ARBA" id="ARBA00022573"/>
    </source>
</evidence>
<evidence type="ECO:0000256" key="2">
    <source>
        <dbReference type="ARBA" id="ARBA00009774"/>
    </source>
</evidence>
<dbReference type="Pfam" id="PF02570">
    <property type="entry name" value="CbiC"/>
    <property type="match status" value="1"/>
</dbReference>
<comment type="similarity">
    <text evidence="2">Belongs to the CobH/CbiC family.</text>
</comment>
<feature type="domain" description="Cobalamin biosynthesis precorrin-8X methylmutase CobH/CbiC" evidence="5">
    <location>
        <begin position="18"/>
        <end position="205"/>
    </location>
</feature>
<evidence type="ECO:0000259" key="5">
    <source>
        <dbReference type="Pfam" id="PF02570"/>
    </source>
</evidence>
<keyword evidence="4" id="KW-0413">Isomerase</keyword>
<sequence length="210" mass="21947">MTEKKYSDLGAMTPEGMEIYNRSRSFIAGIVGDETPEDGIKQRCVIATGDLAVADILRFQGDPVAAGLSALEAGAPIFVDIKMVEAGVVKRGHKSPVVTAIGRGDRLAEREGITRTSAGFLEGKEELSGSIVVIGNAPSALLTLCDLIEGGEAEPALVIGVPVGFVNAAESKERLREIDVPSISTVGTRGGTPIAVAAINEIINMHHGRE</sequence>
<accession>A0ABT5XDS2</accession>
<dbReference type="EMBL" id="JARFPL010000010">
    <property type="protein sequence ID" value="MDF0592848.1"/>
    <property type="molecule type" value="Genomic_DNA"/>
</dbReference>
<dbReference type="RefSeq" id="WP_316968553.1">
    <property type="nucleotide sequence ID" value="NZ_JARFPL010000010.1"/>
</dbReference>
<dbReference type="Gene3D" id="3.40.50.10230">
    <property type="entry name" value="Cobalamin biosynthesis CobH/CbiC, precorrin-8X methylmutase"/>
    <property type="match status" value="1"/>
</dbReference>
<comment type="pathway">
    <text evidence="1">Cofactor biosynthesis; adenosylcobalamin biosynthesis.</text>
</comment>
<dbReference type="PANTHER" id="PTHR43588">
    <property type="entry name" value="COBALT-PRECORRIN-8 METHYLMUTASE"/>
    <property type="match status" value="1"/>
</dbReference>
<organism evidence="6 7">
    <name type="scientific">Candidatus Methanocrinis alkalitolerans</name>
    <dbReference type="NCBI Taxonomy" id="3033395"/>
    <lineage>
        <taxon>Archaea</taxon>
        <taxon>Methanobacteriati</taxon>
        <taxon>Methanobacteriota</taxon>
        <taxon>Stenosarchaea group</taxon>
        <taxon>Methanomicrobia</taxon>
        <taxon>Methanotrichales</taxon>
        <taxon>Methanotrichaceae</taxon>
        <taxon>Methanocrinis</taxon>
    </lineage>
</organism>
<dbReference type="SUPFAM" id="SSF63965">
    <property type="entry name" value="Precorrin-8X methylmutase CbiC/CobH"/>
    <property type="match status" value="1"/>
</dbReference>
<dbReference type="InterPro" id="IPR003722">
    <property type="entry name" value="Cbl_synth_CobH/CbiC"/>
</dbReference>
<dbReference type="PANTHER" id="PTHR43588:SF1">
    <property type="entry name" value="COBALT-PRECORRIN-8 METHYLMUTASE"/>
    <property type="match status" value="1"/>
</dbReference>
<keyword evidence="3" id="KW-0169">Cobalamin biosynthesis</keyword>
<evidence type="ECO:0000313" key="6">
    <source>
        <dbReference type="EMBL" id="MDF0592848.1"/>
    </source>
</evidence>